<dbReference type="PROSITE" id="PS50043">
    <property type="entry name" value="HTH_LUXR_2"/>
    <property type="match status" value="1"/>
</dbReference>
<dbReference type="InterPro" id="IPR000792">
    <property type="entry name" value="Tscrpt_reg_LuxR_C"/>
</dbReference>
<organism evidence="5 6">
    <name type="scientific">Paractinoplanes atraurantiacus</name>
    <dbReference type="NCBI Taxonomy" id="1036182"/>
    <lineage>
        <taxon>Bacteria</taxon>
        <taxon>Bacillati</taxon>
        <taxon>Actinomycetota</taxon>
        <taxon>Actinomycetes</taxon>
        <taxon>Micromonosporales</taxon>
        <taxon>Micromonosporaceae</taxon>
        <taxon>Paractinoplanes</taxon>
    </lineage>
</organism>
<dbReference type="InterPro" id="IPR016032">
    <property type="entry name" value="Sig_transdc_resp-reg_C-effctor"/>
</dbReference>
<keyword evidence="6" id="KW-1185">Reference proteome</keyword>
<evidence type="ECO:0000256" key="3">
    <source>
        <dbReference type="ARBA" id="ARBA00023163"/>
    </source>
</evidence>
<dbReference type="OrthoDB" id="3176919at2"/>
<dbReference type="Gene3D" id="3.40.50.2300">
    <property type="match status" value="1"/>
</dbReference>
<evidence type="ECO:0000313" key="5">
    <source>
        <dbReference type="EMBL" id="SNY26072.1"/>
    </source>
</evidence>
<keyword evidence="1" id="KW-0805">Transcription regulation</keyword>
<dbReference type="AlphaFoldDB" id="A0A285GR83"/>
<evidence type="ECO:0000313" key="6">
    <source>
        <dbReference type="Proteomes" id="UP000219612"/>
    </source>
</evidence>
<protein>
    <submittedName>
        <fullName evidence="5">DNA-binding response regulator, NarL/FixJ family, contains REC and HTH domains</fullName>
    </submittedName>
</protein>
<name>A0A285GR83_9ACTN</name>
<dbReference type="CDD" id="cd06170">
    <property type="entry name" value="LuxR_C_like"/>
    <property type="match status" value="1"/>
</dbReference>
<dbReference type="Pfam" id="PF00196">
    <property type="entry name" value="GerE"/>
    <property type="match status" value="1"/>
</dbReference>
<gene>
    <name evidence="5" type="ORF">SAMN05421748_102457</name>
</gene>
<evidence type="ECO:0000259" key="4">
    <source>
        <dbReference type="PROSITE" id="PS50043"/>
    </source>
</evidence>
<dbReference type="SMART" id="SM00421">
    <property type="entry name" value="HTH_LUXR"/>
    <property type="match status" value="1"/>
</dbReference>
<dbReference type="EMBL" id="OBDY01000002">
    <property type="protein sequence ID" value="SNY26072.1"/>
    <property type="molecule type" value="Genomic_DNA"/>
</dbReference>
<dbReference type="PANTHER" id="PTHR44688">
    <property type="entry name" value="DNA-BINDING TRANSCRIPTIONAL ACTIVATOR DEVR_DOSR"/>
    <property type="match status" value="1"/>
</dbReference>
<sequence length="208" mass="21838">MTAGALSVAVVSASEEVRAGLVAVASGVPGMTVSVLLSSVAQLHPPPAGPPLAIVDISRLHGRSVDASFWSMLPWRTRVVLVCRPGEPPLPADAVAAGVRAMVLPDCSRDELGIAVEAAALDHVYICPRLVGALFEATPDTGVRLSDREIETLRLVADGLSNPMIGQRMGVATMTAVGYIGRVRRKLNADSKRDLTARGIELGYLSPR</sequence>
<dbReference type="GO" id="GO:0006355">
    <property type="term" value="P:regulation of DNA-templated transcription"/>
    <property type="evidence" value="ECO:0007669"/>
    <property type="project" value="InterPro"/>
</dbReference>
<dbReference type="Proteomes" id="UP000219612">
    <property type="component" value="Unassembled WGS sequence"/>
</dbReference>
<dbReference type="PRINTS" id="PR00038">
    <property type="entry name" value="HTHLUXR"/>
</dbReference>
<keyword evidence="3" id="KW-0804">Transcription</keyword>
<evidence type="ECO:0000256" key="1">
    <source>
        <dbReference type="ARBA" id="ARBA00023015"/>
    </source>
</evidence>
<reference evidence="5 6" key="1">
    <citation type="submission" date="2017-09" db="EMBL/GenBank/DDBJ databases">
        <authorList>
            <person name="Ehlers B."/>
            <person name="Leendertz F.H."/>
        </authorList>
    </citation>
    <scope>NUCLEOTIDE SEQUENCE [LARGE SCALE GENOMIC DNA]</scope>
    <source>
        <strain evidence="5 6">CGMCC 4.6857</strain>
    </source>
</reference>
<proteinExistence type="predicted"/>
<accession>A0A285GR83</accession>
<dbReference type="PANTHER" id="PTHR44688:SF16">
    <property type="entry name" value="DNA-BINDING TRANSCRIPTIONAL ACTIVATOR DEVR_DOSR"/>
    <property type="match status" value="1"/>
</dbReference>
<feature type="domain" description="HTH luxR-type" evidence="4">
    <location>
        <begin position="138"/>
        <end position="203"/>
    </location>
</feature>
<dbReference type="SUPFAM" id="SSF46894">
    <property type="entry name" value="C-terminal effector domain of the bipartite response regulators"/>
    <property type="match status" value="1"/>
</dbReference>
<evidence type="ECO:0000256" key="2">
    <source>
        <dbReference type="ARBA" id="ARBA00023125"/>
    </source>
</evidence>
<keyword evidence="2 5" id="KW-0238">DNA-binding</keyword>
<dbReference type="GO" id="GO:0003677">
    <property type="term" value="F:DNA binding"/>
    <property type="evidence" value="ECO:0007669"/>
    <property type="project" value="UniProtKB-KW"/>
</dbReference>